<keyword evidence="2" id="KW-1185">Reference proteome</keyword>
<comment type="caution">
    <text evidence="1">The sequence shown here is derived from an EMBL/GenBank/DDBJ whole genome shotgun (WGS) entry which is preliminary data.</text>
</comment>
<name>A0AAN4R5J3_9PROT</name>
<dbReference type="Proteomes" id="UP000321287">
    <property type="component" value="Unassembled WGS sequence"/>
</dbReference>
<sequence>MTFSIFALDHAPARAPKKRDPYVFETLAEWKASPFYRPAPKPRARRLWSREEELLVADRYPTETPVRDIAPVVGRTIGAIRAKARKLGFFRPKKGLDKNLLLTPPPPAAFRANPDLVG</sequence>
<reference evidence="1 2" key="1">
    <citation type="submission" date="2019-07" db="EMBL/GenBank/DDBJ databases">
        <title>Whole genome shotgun sequence of Asaia bogorensis NBRC 16594.</title>
        <authorList>
            <person name="Hosoyama A."/>
            <person name="Uohara A."/>
            <person name="Ohji S."/>
            <person name="Ichikawa N."/>
        </authorList>
    </citation>
    <scope>NUCLEOTIDE SEQUENCE [LARGE SCALE GENOMIC DNA]</scope>
    <source>
        <strain evidence="1 2">NBRC 16594</strain>
    </source>
</reference>
<gene>
    <name evidence="1" type="ORF">ABO01nite_28690</name>
</gene>
<protein>
    <submittedName>
        <fullName evidence="1">Uncharacterized protein</fullName>
    </submittedName>
</protein>
<evidence type="ECO:0000313" key="1">
    <source>
        <dbReference type="EMBL" id="GEL54862.1"/>
    </source>
</evidence>
<dbReference type="AlphaFoldDB" id="A0AAN4R5J3"/>
<proteinExistence type="predicted"/>
<dbReference type="EMBL" id="BJVS01000010">
    <property type="protein sequence ID" value="GEL54862.1"/>
    <property type="molecule type" value="Genomic_DNA"/>
</dbReference>
<accession>A0AAN4R5J3</accession>
<organism evidence="1 2">
    <name type="scientific">Asaia bogorensis NBRC 16594</name>
    <dbReference type="NCBI Taxonomy" id="1231624"/>
    <lineage>
        <taxon>Bacteria</taxon>
        <taxon>Pseudomonadati</taxon>
        <taxon>Pseudomonadota</taxon>
        <taxon>Alphaproteobacteria</taxon>
        <taxon>Acetobacterales</taxon>
        <taxon>Acetobacteraceae</taxon>
        <taxon>Asaia</taxon>
    </lineage>
</organism>
<evidence type="ECO:0000313" key="2">
    <source>
        <dbReference type="Proteomes" id="UP000321287"/>
    </source>
</evidence>